<dbReference type="PRINTS" id="PR00385">
    <property type="entry name" value="P450"/>
</dbReference>
<keyword evidence="11" id="KW-1185">Reference proteome</keyword>
<dbReference type="Gene3D" id="1.10.630.10">
    <property type="entry name" value="Cytochrome P450"/>
    <property type="match status" value="1"/>
</dbReference>
<protein>
    <recommendedName>
        <fullName evidence="12">Cytochrome P450</fullName>
    </recommendedName>
</protein>
<keyword evidence="8" id="KW-0349">Heme</keyword>
<name>A0AAD5Y810_9APHY</name>
<gene>
    <name evidence="10" type="ORF">NLI96_g11960</name>
</gene>
<dbReference type="InterPro" id="IPR001128">
    <property type="entry name" value="Cyt_P450"/>
</dbReference>
<comment type="cofactor">
    <cofactor evidence="1 8">
        <name>heme</name>
        <dbReference type="ChEBI" id="CHEBI:30413"/>
    </cofactor>
</comment>
<evidence type="ECO:0000256" key="6">
    <source>
        <dbReference type="ARBA" id="ARBA00023004"/>
    </source>
</evidence>
<evidence type="ECO:0000313" key="10">
    <source>
        <dbReference type="EMBL" id="KAJ3475250.1"/>
    </source>
</evidence>
<keyword evidence="6 8" id="KW-0408">Iron</keyword>
<reference evidence="10" key="1">
    <citation type="submission" date="2022-07" db="EMBL/GenBank/DDBJ databases">
        <title>Genome Sequence of Physisporinus lineatus.</title>
        <authorList>
            <person name="Buettner E."/>
        </authorList>
    </citation>
    <scope>NUCLEOTIDE SEQUENCE</scope>
    <source>
        <strain evidence="10">VT162</strain>
    </source>
</reference>
<evidence type="ECO:0000256" key="4">
    <source>
        <dbReference type="ARBA" id="ARBA00022723"/>
    </source>
</evidence>
<dbReference type="Proteomes" id="UP001212997">
    <property type="component" value="Unassembled WGS sequence"/>
</dbReference>
<evidence type="ECO:0000256" key="7">
    <source>
        <dbReference type="ARBA" id="ARBA00023033"/>
    </source>
</evidence>
<evidence type="ECO:0000313" key="11">
    <source>
        <dbReference type="Proteomes" id="UP001212997"/>
    </source>
</evidence>
<evidence type="ECO:0000256" key="3">
    <source>
        <dbReference type="ARBA" id="ARBA00010617"/>
    </source>
</evidence>
<dbReference type="SUPFAM" id="SSF48264">
    <property type="entry name" value="Cytochrome P450"/>
    <property type="match status" value="1"/>
</dbReference>
<comment type="pathway">
    <text evidence="2">Secondary metabolite biosynthesis.</text>
</comment>
<comment type="similarity">
    <text evidence="3">Belongs to the cytochrome P450 family.</text>
</comment>
<keyword evidence="9" id="KW-0812">Transmembrane</keyword>
<evidence type="ECO:0000256" key="2">
    <source>
        <dbReference type="ARBA" id="ARBA00005179"/>
    </source>
</evidence>
<feature type="binding site" description="axial binding residue" evidence="8">
    <location>
        <position position="494"/>
    </location>
    <ligand>
        <name>heme</name>
        <dbReference type="ChEBI" id="CHEBI:30413"/>
    </ligand>
    <ligandPart>
        <name>Fe</name>
        <dbReference type="ChEBI" id="CHEBI:18248"/>
    </ligandPart>
</feature>
<evidence type="ECO:0008006" key="12">
    <source>
        <dbReference type="Google" id="ProtNLM"/>
    </source>
</evidence>
<evidence type="ECO:0000256" key="1">
    <source>
        <dbReference type="ARBA" id="ARBA00001971"/>
    </source>
</evidence>
<dbReference type="GO" id="GO:0005506">
    <property type="term" value="F:iron ion binding"/>
    <property type="evidence" value="ECO:0007669"/>
    <property type="project" value="InterPro"/>
</dbReference>
<feature type="transmembrane region" description="Helical" evidence="9">
    <location>
        <begin position="345"/>
        <end position="368"/>
    </location>
</feature>
<sequence>MALLQTIVHLDPRLLAIVGGVTACFYVHTYPMRGDVGLVLELALAVASFAYDRNVVGSSVNNALSFALSMVSLNYLSLAVATICWRLSPFHPLARFPGPVINKITSMKLAFVTWSGKRHLVVQGLHEKYGTIVRTGPNTLSINSQSAIGPVYSSAQAYSKSHAYIPGKFSGDGLFFIRPRDVHSVRRKHWAPAFTPTSVASYKPIIEKRTNQLMNTISKRRAGHGIVDLSEAIQHWSYDVMGELTFGKANRLELMKDNDLGNYVDSGQSATVAFEVLGTVPALFDIIWHFPMTKTIGILGNLAGSLLATRSKSNEGRSDDIASYLLGEHDESLPKLSFDDLRLDVLFGIQAGSDTTAGVLIFMFYYLLSHMESYNRLREELDDAFPDYDAPLNREILMELPYLSAVVEESLRLGTPFPGLPRVTPKGGATLAGTYIPEDTIIGVPAYSQSIHPENFWPEPESFRPERWLPGGLGPGSRASKQAVLAFSWGPFGCLGKPLALQELRVVAAKMLLTFDLKLSPDFDDDKFVHGIQNMRTTIFKYPLRVLATPRHEL</sequence>
<keyword evidence="5" id="KW-0560">Oxidoreductase</keyword>
<comment type="caution">
    <text evidence="10">The sequence shown here is derived from an EMBL/GenBank/DDBJ whole genome shotgun (WGS) entry which is preliminary data.</text>
</comment>
<keyword evidence="9" id="KW-0472">Membrane</keyword>
<evidence type="ECO:0000256" key="5">
    <source>
        <dbReference type="ARBA" id="ARBA00023002"/>
    </source>
</evidence>
<dbReference type="PANTHER" id="PTHR24305">
    <property type="entry name" value="CYTOCHROME P450"/>
    <property type="match status" value="1"/>
</dbReference>
<evidence type="ECO:0000256" key="9">
    <source>
        <dbReference type="SAM" id="Phobius"/>
    </source>
</evidence>
<proteinExistence type="inferred from homology"/>
<dbReference type="InterPro" id="IPR036396">
    <property type="entry name" value="Cyt_P450_sf"/>
</dbReference>
<keyword evidence="4 8" id="KW-0479">Metal-binding</keyword>
<dbReference type="GO" id="GO:0004497">
    <property type="term" value="F:monooxygenase activity"/>
    <property type="evidence" value="ECO:0007669"/>
    <property type="project" value="UniProtKB-KW"/>
</dbReference>
<dbReference type="EMBL" id="JANAWD010000889">
    <property type="protein sequence ID" value="KAJ3475250.1"/>
    <property type="molecule type" value="Genomic_DNA"/>
</dbReference>
<keyword evidence="7" id="KW-0503">Monooxygenase</keyword>
<dbReference type="GO" id="GO:0020037">
    <property type="term" value="F:heme binding"/>
    <property type="evidence" value="ECO:0007669"/>
    <property type="project" value="InterPro"/>
</dbReference>
<dbReference type="Pfam" id="PF00067">
    <property type="entry name" value="p450"/>
    <property type="match status" value="1"/>
</dbReference>
<dbReference type="GO" id="GO:0016705">
    <property type="term" value="F:oxidoreductase activity, acting on paired donors, with incorporation or reduction of molecular oxygen"/>
    <property type="evidence" value="ECO:0007669"/>
    <property type="project" value="InterPro"/>
</dbReference>
<dbReference type="InterPro" id="IPR050121">
    <property type="entry name" value="Cytochrome_P450_monoxygenase"/>
</dbReference>
<evidence type="ECO:0000256" key="8">
    <source>
        <dbReference type="PIRSR" id="PIRSR602401-1"/>
    </source>
</evidence>
<dbReference type="InterPro" id="IPR002401">
    <property type="entry name" value="Cyt_P450_E_grp-I"/>
</dbReference>
<organism evidence="10 11">
    <name type="scientific">Meripilus lineatus</name>
    <dbReference type="NCBI Taxonomy" id="2056292"/>
    <lineage>
        <taxon>Eukaryota</taxon>
        <taxon>Fungi</taxon>
        <taxon>Dikarya</taxon>
        <taxon>Basidiomycota</taxon>
        <taxon>Agaricomycotina</taxon>
        <taxon>Agaricomycetes</taxon>
        <taxon>Polyporales</taxon>
        <taxon>Meripilaceae</taxon>
        <taxon>Meripilus</taxon>
    </lineage>
</organism>
<dbReference type="PRINTS" id="PR00463">
    <property type="entry name" value="EP450I"/>
</dbReference>
<dbReference type="PANTHER" id="PTHR24305:SF187">
    <property type="entry name" value="P450, PUTATIVE (EUROFUNG)-RELATED"/>
    <property type="match status" value="1"/>
</dbReference>
<dbReference type="AlphaFoldDB" id="A0AAD5Y810"/>
<keyword evidence="9" id="KW-1133">Transmembrane helix</keyword>
<accession>A0AAD5Y810</accession>